<evidence type="ECO:0000256" key="3">
    <source>
        <dbReference type="ARBA" id="ARBA00023082"/>
    </source>
</evidence>
<dbReference type="InterPro" id="IPR014284">
    <property type="entry name" value="RNA_pol_sigma-70_dom"/>
</dbReference>
<dbReference type="InterPro" id="IPR013325">
    <property type="entry name" value="RNA_pol_sigma_r2"/>
</dbReference>
<dbReference type="PANTHER" id="PTHR43133">
    <property type="entry name" value="RNA POLYMERASE ECF-TYPE SIGMA FACTO"/>
    <property type="match status" value="1"/>
</dbReference>
<keyword evidence="4" id="KW-0804">Transcription</keyword>
<dbReference type="RefSeq" id="WP_377142626.1">
    <property type="nucleotide sequence ID" value="NZ_JBHTIA010000007.1"/>
</dbReference>
<dbReference type="CDD" id="cd06171">
    <property type="entry name" value="Sigma70_r4"/>
    <property type="match status" value="1"/>
</dbReference>
<dbReference type="Gene3D" id="1.10.10.10">
    <property type="entry name" value="Winged helix-like DNA-binding domain superfamily/Winged helix DNA-binding domain"/>
    <property type="match status" value="1"/>
</dbReference>
<dbReference type="InterPro" id="IPR039425">
    <property type="entry name" value="RNA_pol_sigma-70-like"/>
</dbReference>
<dbReference type="EMBL" id="JBHTIA010000007">
    <property type="protein sequence ID" value="MFD0765461.1"/>
    <property type="molecule type" value="Genomic_DNA"/>
</dbReference>
<keyword evidence="7" id="KW-1185">Reference proteome</keyword>
<dbReference type="NCBIfam" id="TIGR02937">
    <property type="entry name" value="sigma70-ECF"/>
    <property type="match status" value="1"/>
</dbReference>
<keyword evidence="2" id="KW-0805">Transcription regulation</keyword>
<evidence type="ECO:0000313" key="7">
    <source>
        <dbReference type="Proteomes" id="UP001597073"/>
    </source>
</evidence>
<dbReference type="InterPro" id="IPR036388">
    <property type="entry name" value="WH-like_DNA-bd_sf"/>
</dbReference>
<dbReference type="SUPFAM" id="SSF88946">
    <property type="entry name" value="Sigma2 domain of RNA polymerase sigma factors"/>
    <property type="match status" value="1"/>
</dbReference>
<gene>
    <name evidence="6" type="ORF">ACFQZI_11410</name>
</gene>
<sequence>MTANQSEDFQLLARVKMGESKAFDLLFLKYYANLLRFGKSLLPYPTDAAEDIVLEVFHHFWCQRDAIIVHSSLSSLLYRSVKNRVYDNYRKSKLAVLTTLEEMPVDADIHFATPDQLLDYKELERNLERLIGMMPERMQVIFRMSREDYLTYQEIADLLEISVNSVKTQMYRAIKFLKESHRLNNMPF</sequence>
<dbReference type="Pfam" id="PF08281">
    <property type="entry name" value="Sigma70_r4_2"/>
    <property type="match status" value="1"/>
</dbReference>
<protein>
    <submittedName>
        <fullName evidence="6">Sigma-70 family RNA polymerase sigma factor</fullName>
    </submittedName>
</protein>
<feature type="domain" description="RNA polymerase sigma factor 70 region 4 type 2" evidence="5">
    <location>
        <begin position="125"/>
        <end position="177"/>
    </location>
</feature>
<dbReference type="Proteomes" id="UP001597073">
    <property type="component" value="Unassembled WGS sequence"/>
</dbReference>
<dbReference type="Gene3D" id="1.10.1740.10">
    <property type="match status" value="1"/>
</dbReference>
<evidence type="ECO:0000256" key="2">
    <source>
        <dbReference type="ARBA" id="ARBA00023015"/>
    </source>
</evidence>
<evidence type="ECO:0000259" key="5">
    <source>
        <dbReference type="Pfam" id="PF08281"/>
    </source>
</evidence>
<dbReference type="InterPro" id="IPR013249">
    <property type="entry name" value="RNA_pol_sigma70_r4_t2"/>
</dbReference>
<evidence type="ECO:0000256" key="4">
    <source>
        <dbReference type="ARBA" id="ARBA00023163"/>
    </source>
</evidence>
<dbReference type="InterPro" id="IPR013324">
    <property type="entry name" value="RNA_pol_sigma_r3/r4-like"/>
</dbReference>
<evidence type="ECO:0000256" key="1">
    <source>
        <dbReference type="ARBA" id="ARBA00010641"/>
    </source>
</evidence>
<dbReference type="PANTHER" id="PTHR43133:SF46">
    <property type="entry name" value="RNA POLYMERASE SIGMA-70 FACTOR ECF SUBFAMILY"/>
    <property type="match status" value="1"/>
</dbReference>
<dbReference type="SUPFAM" id="SSF88659">
    <property type="entry name" value="Sigma3 and sigma4 domains of RNA polymerase sigma factors"/>
    <property type="match status" value="1"/>
</dbReference>
<accession>A0ABW2ZH07</accession>
<comment type="caution">
    <text evidence="6">The sequence shown here is derived from an EMBL/GenBank/DDBJ whole genome shotgun (WGS) entry which is preliminary data.</text>
</comment>
<evidence type="ECO:0000313" key="6">
    <source>
        <dbReference type="EMBL" id="MFD0765461.1"/>
    </source>
</evidence>
<organism evidence="6 7">
    <name type="scientific">Mucilaginibacter lutimaris</name>
    <dbReference type="NCBI Taxonomy" id="931629"/>
    <lineage>
        <taxon>Bacteria</taxon>
        <taxon>Pseudomonadati</taxon>
        <taxon>Bacteroidota</taxon>
        <taxon>Sphingobacteriia</taxon>
        <taxon>Sphingobacteriales</taxon>
        <taxon>Sphingobacteriaceae</taxon>
        <taxon>Mucilaginibacter</taxon>
    </lineage>
</organism>
<reference evidence="7" key="1">
    <citation type="journal article" date="2019" name="Int. J. Syst. Evol. Microbiol.">
        <title>The Global Catalogue of Microorganisms (GCM) 10K type strain sequencing project: providing services to taxonomists for standard genome sequencing and annotation.</title>
        <authorList>
            <consortium name="The Broad Institute Genomics Platform"/>
            <consortium name="The Broad Institute Genome Sequencing Center for Infectious Disease"/>
            <person name="Wu L."/>
            <person name="Ma J."/>
        </authorList>
    </citation>
    <scope>NUCLEOTIDE SEQUENCE [LARGE SCALE GENOMIC DNA]</scope>
    <source>
        <strain evidence="7">CCUG 60742</strain>
    </source>
</reference>
<name>A0ABW2ZH07_9SPHI</name>
<proteinExistence type="inferred from homology"/>
<comment type="similarity">
    <text evidence="1">Belongs to the sigma-70 factor family. ECF subfamily.</text>
</comment>
<keyword evidence="3" id="KW-0731">Sigma factor</keyword>